<feature type="compositionally biased region" description="Polar residues" evidence="1">
    <location>
        <begin position="28"/>
        <end position="41"/>
    </location>
</feature>
<proteinExistence type="predicted"/>
<evidence type="ECO:0008006" key="5">
    <source>
        <dbReference type="Google" id="ProtNLM"/>
    </source>
</evidence>
<dbReference type="RefSeq" id="WP_002431595.1">
    <property type="nucleotide sequence ID" value="NZ_AP028822.1"/>
</dbReference>
<dbReference type="Proteomes" id="UP000510927">
    <property type="component" value="Chromosome"/>
</dbReference>
<sequence length="126" mass="14067">MMKRLLALVISIFFISACSSAIEKPANNGITFSNTATSVTPTKAFPMRPDYDPWDTNPTPTPSPKPPKPEPKEPTEPKPTPKPKSYENHFLLDNETQRNNSLINIQQNNDKLINPGQQMLENNGGY</sequence>
<evidence type="ECO:0000256" key="2">
    <source>
        <dbReference type="SAM" id="SignalP"/>
    </source>
</evidence>
<gene>
    <name evidence="3" type="ORF">HVY52_09265</name>
</gene>
<protein>
    <recommendedName>
        <fullName evidence="5">Lipoprotein</fullName>
    </recommendedName>
</protein>
<accession>A0A7L6VJ29</accession>
<dbReference type="AlphaFoldDB" id="A0A7L6VJ29"/>
<feature type="compositionally biased region" description="Basic and acidic residues" evidence="1">
    <location>
        <begin position="84"/>
        <end position="96"/>
    </location>
</feature>
<evidence type="ECO:0000313" key="3">
    <source>
        <dbReference type="EMBL" id="QLM99986.1"/>
    </source>
</evidence>
<dbReference type="PROSITE" id="PS51257">
    <property type="entry name" value="PROKAR_LIPOPROTEIN"/>
    <property type="match status" value="1"/>
</dbReference>
<organism evidence="3 4">
    <name type="scientific">Escherichia fergusonii</name>
    <dbReference type="NCBI Taxonomy" id="564"/>
    <lineage>
        <taxon>Bacteria</taxon>
        <taxon>Pseudomonadati</taxon>
        <taxon>Pseudomonadota</taxon>
        <taxon>Gammaproteobacteria</taxon>
        <taxon>Enterobacterales</taxon>
        <taxon>Enterobacteriaceae</taxon>
        <taxon>Escherichia</taxon>
    </lineage>
</organism>
<keyword evidence="2" id="KW-0732">Signal</keyword>
<reference evidence="3 4" key="1">
    <citation type="submission" date="2020-06" db="EMBL/GenBank/DDBJ databases">
        <title>REHAB project genomes.</title>
        <authorList>
            <person name="Shaw L.P."/>
        </authorList>
    </citation>
    <scope>NUCLEOTIDE SEQUENCE [LARGE SCALE GENOMIC DNA]</scope>
    <source>
        <strain evidence="3 4">RHB28-C13</strain>
    </source>
</reference>
<feature type="signal peptide" evidence="2">
    <location>
        <begin position="1"/>
        <end position="21"/>
    </location>
</feature>
<feature type="compositionally biased region" description="Basic and acidic residues" evidence="1">
    <location>
        <begin position="67"/>
        <end position="76"/>
    </location>
</feature>
<feature type="chain" id="PRO_5043624542" description="Lipoprotein" evidence="2">
    <location>
        <begin position="22"/>
        <end position="126"/>
    </location>
</feature>
<evidence type="ECO:0000313" key="4">
    <source>
        <dbReference type="Proteomes" id="UP000510927"/>
    </source>
</evidence>
<dbReference type="GeneID" id="75057764"/>
<feature type="region of interest" description="Disordered" evidence="1">
    <location>
        <begin position="25"/>
        <end position="101"/>
    </location>
</feature>
<dbReference type="EMBL" id="CP055675">
    <property type="protein sequence ID" value="QLM99986.1"/>
    <property type="molecule type" value="Genomic_DNA"/>
</dbReference>
<evidence type="ECO:0000256" key="1">
    <source>
        <dbReference type="SAM" id="MobiDB-lite"/>
    </source>
</evidence>
<name>A0A7L6VJ29_ESCFE</name>